<dbReference type="InterPro" id="IPR000847">
    <property type="entry name" value="LysR_HTH_N"/>
</dbReference>
<dbReference type="Pfam" id="PF03466">
    <property type="entry name" value="LysR_substrate"/>
    <property type="match status" value="1"/>
</dbReference>
<evidence type="ECO:0000256" key="1">
    <source>
        <dbReference type="ARBA" id="ARBA00009437"/>
    </source>
</evidence>
<dbReference type="Gene3D" id="3.40.190.290">
    <property type="match status" value="1"/>
</dbReference>
<keyword evidence="7" id="KW-1185">Reference proteome</keyword>
<dbReference type="PROSITE" id="PS50931">
    <property type="entry name" value="HTH_LYSR"/>
    <property type="match status" value="1"/>
</dbReference>
<dbReference type="Gene3D" id="1.10.10.10">
    <property type="entry name" value="Winged helix-like DNA-binding domain superfamily/Winged helix DNA-binding domain"/>
    <property type="match status" value="1"/>
</dbReference>
<dbReference type="CDD" id="cd08421">
    <property type="entry name" value="PBP2_LTTR_like_1"/>
    <property type="match status" value="1"/>
</dbReference>
<organism evidence="6 7">
    <name type="scientific">Paraburkholderia caballeronis</name>
    <dbReference type="NCBI Taxonomy" id="416943"/>
    <lineage>
        <taxon>Bacteria</taxon>
        <taxon>Pseudomonadati</taxon>
        <taxon>Pseudomonadota</taxon>
        <taxon>Betaproteobacteria</taxon>
        <taxon>Burkholderiales</taxon>
        <taxon>Burkholderiaceae</taxon>
        <taxon>Paraburkholderia</taxon>
    </lineage>
</organism>
<dbReference type="PANTHER" id="PTHR30419:SF2">
    <property type="entry name" value="LYSR FAMILY TRANSCRIPTIONAL REGULATOR"/>
    <property type="match status" value="1"/>
</dbReference>
<name>A0A1H7SVI7_9BURK</name>
<dbReference type="EMBL" id="FOAJ01000013">
    <property type="protein sequence ID" value="SEL75527.1"/>
    <property type="molecule type" value="Genomic_DNA"/>
</dbReference>
<dbReference type="OrthoDB" id="9785974at2"/>
<dbReference type="PANTHER" id="PTHR30419">
    <property type="entry name" value="HTH-TYPE TRANSCRIPTIONAL REGULATOR YBHD"/>
    <property type="match status" value="1"/>
</dbReference>
<proteinExistence type="inferred from homology"/>
<evidence type="ECO:0000313" key="7">
    <source>
        <dbReference type="Proteomes" id="UP000199120"/>
    </source>
</evidence>
<dbReference type="InterPro" id="IPR036388">
    <property type="entry name" value="WH-like_DNA-bd_sf"/>
</dbReference>
<evidence type="ECO:0000259" key="5">
    <source>
        <dbReference type="PROSITE" id="PS50931"/>
    </source>
</evidence>
<dbReference type="SUPFAM" id="SSF46785">
    <property type="entry name" value="Winged helix' DNA-binding domain"/>
    <property type="match status" value="1"/>
</dbReference>
<feature type="domain" description="HTH lysR-type" evidence="5">
    <location>
        <begin position="1"/>
        <end position="60"/>
    </location>
</feature>
<dbReference type="InterPro" id="IPR005119">
    <property type="entry name" value="LysR_subst-bd"/>
</dbReference>
<keyword evidence="3 6" id="KW-0238">DNA-binding</keyword>
<dbReference type="GO" id="GO:0003700">
    <property type="term" value="F:DNA-binding transcription factor activity"/>
    <property type="evidence" value="ECO:0007669"/>
    <property type="project" value="InterPro"/>
</dbReference>
<evidence type="ECO:0000313" key="6">
    <source>
        <dbReference type="EMBL" id="SEL75527.1"/>
    </source>
</evidence>
<dbReference type="InterPro" id="IPR036390">
    <property type="entry name" value="WH_DNA-bd_sf"/>
</dbReference>
<dbReference type="Pfam" id="PF00126">
    <property type="entry name" value="HTH_1"/>
    <property type="match status" value="1"/>
</dbReference>
<dbReference type="AlphaFoldDB" id="A0A1H7SVI7"/>
<evidence type="ECO:0000256" key="2">
    <source>
        <dbReference type="ARBA" id="ARBA00023015"/>
    </source>
</evidence>
<dbReference type="Proteomes" id="UP000199120">
    <property type="component" value="Unassembled WGS sequence"/>
</dbReference>
<evidence type="ECO:0000256" key="4">
    <source>
        <dbReference type="ARBA" id="ARBA00023163"/>
    </source>
</evidence>
<protein>
    <submittedName>
        <fullName evidence="6">DNA-binding transcriptional regulator, LysR family</fullName>
    </submittedName>
</protein>
<dbReference type="GO" id="GO:0005829">
    <property type="term" value="C:cytosol"/>
    <property type="evidence" value="ECO:0007669"/>
    <property type="project" value="TreeGrafter"/>
</dbReference>
<keyword evidence="2" id="KW-0805">Transcription regulation</keyword>
<sequence>MKLDPVTLKLFVRVVEDGTIASAAAREHIAAAAVSRRLSELEDAFGTQLLVRTNKGISPTAAGMNLAVLARGVLDDLNNIEVQMKGFSAGRRGHVRILVNISAASTFMPPLVRSFIEQHPDVHVSLLERDSLAITESVAQNVAEIGIFTRLPHSADIEVQPFRTDVLKVLVPLDHPLASRDEVTFGDTLDHEHVVLRPGTHLRFQMLTAAGQAGKSLRAPVEVSSYDALCRMVQLGAGVGILPSGNADIYRLPGTRTLTLAEPWATRELAICVRRADALSPVARLFFSHLLAHR</sequence>
<dbReference type="InterPro" id="IPR050950">
    <property type="entry name" value="HTH-type_LysR_regulators"/>
</dbReference>
<keyword evidence="4" id="KW-0804">Transcription</keyword>
<reference evidence="7" key="1">
    <citation type="submission" date="2016-10" db="EMBL/GenBank/DDBJ databases">
        <authorList>
            <person name="Varghese N."/>
            <person name="Submissions S."/>
        </authorList>
    </citation>
    <scope>NUCLEOTIDE SEQUENCE [LARGE SCALE GENOMIC DNA]</scope>
    <source>
        <strain evidence="7">LMG 26416</strain>
    </source>
</reference>
<dbReference type="SUPFAM" id="SSF53850">
    <property type="entry name" value="Periplasmic binding protein-like II"/>
    <property type="match status" value="1"/>
</dbReference>
<comment type="similarity">
    <text evidence="1">Belongs to the LysR transcriptional regulatory family.</text>
</comment>
<dbReference type="GO" id="GO:0003677">
    <property type="term" value="F:DNA binding"/>
    <property type="evidence" value="ECO:0007669"/>
    <property type="project" value="UniProtKB-KW"/>
</dbReference>
<dbReference type="RefSeq" id="WP_090550408.1">
    <property type="nucleotide sequence ID" value="NZ_FNSR01000002.1"/>
</dbReference>
<gene>
    <name evidence="6" type="ORF">SAMN05192542_1135</name>
</gene>
<accession>A0A1H7SVI7</accession>
<dbReference type="STRING" id="416943.SAMN05445871_5123"/>
<evidence type="ECO:0000256" key="3">
    <source>
        <dbReference type="ARBA" id="ARBA00023125"/>
    </source>
</evidence>